<evidence type="ECO:0000256" key="1">
    <source>
        <dbReference type="PROSITE-ProRule" id="PRU00110"/>
    </source>
</evidence>
<dbReference type="PROSITE" id="PS50894">
    <property type="entry name" value="HPT"/>
    <property type="match status" value="1"/>
</dbReference>
<keyword evidence="1" id="KW-0597">Phosphoprotein</keyword>
<dbReference type="SUPFAM" id="SSF47226">
    <property type="entry name" value="Histidine-containing phosphotransfer domain, HPT domain"/>
    <property type="match status" value="1"/>
</dbReference>
<accession>A0A517PLQ8</accession>
<reference evidence="3 4" key="1">
    <citation type="submission" date="2019-02" db="EMBL/GenBank/DDBJ databases">
        <title>Deep-cultivation of Planctomycetes and their phenomic and genomic characterization uncovers novel biology.</title>
        <authorList>
            <person name="Wiegand S."/>
            <person name="Jogler M."/>
            <person name="Boedeker C."/>
            <person name="Pinto D."/>
            <person name="Vollmers J."/>
            <person name="Rivas-Marin E."/>
            <person name="Kohn T."/>
            <person name="Peeters S.H."/>
            <person name="Heuer A."/>
            <person name="Rast P."/>
            <person name="Oberbeckmann S."/>
            <person name="Bunk B."/>
            <person name="Jeske O."/>
            <person name="Meyerdierks A."/>
            <person name="Storesund J.E."/>
            <person name="Kallscheuer N."/>
            <person name="Luecker S."/>
            <person name="Lage O.M."/>
            <person name="Pohl T."/>
            <person name="Merkel B.J."/>
            <person name="Hornburger P."/>
            <person name="Mueller R.-W."/>
            <person name="Bruemmer F."/>
            <person name="Labrenz M."/>
            <person name="Spormann A.M."/>
            <person name="Op den Camp H."/>
            <person name="Overmann J."/>
            <person name="Amann R."/>
            <person name="Jetten M.S.M."/>
            <person name="Mascher T."/>
            <person name="Medema M.H."/>
            <person name="Devos D.P."/>
            <person name="Kaster A.-K."/>
            <person name="Ovreas L."/>
            <person name="Rohde M."/>
            <person name="Galperin M.Y."/>
            <person name="Jogler C."/>
        </authorList>
    </citation>
    <scope>NUCLEOTIDE SEQUENCE [LARGE SCALE GENOMIC DNA]</scope>
    <source>
        <strain evidence="3 4">HG66A1</strain>
    </source>
</reference>
<dbReference type="AlphaFoldDB" id="A0A517PLQ8"/>
<feature type="domain" description="HPt" evidence="2">
    <location>
        <begin position="16"/>
        <end position="104"/>
    </location>
</feature>
<protein>
    <submittedName>
        <fullName evidence="3">Hpt domain protein</fullName>
    </submittedName>
</protein>
<dbReference type="GO" id="GO:0004672">
    <property type="term" value="F:protein kinase activity"/>
    <property type="evidence" value="ECO:0007669"/>
    <property type="project" value="UniProtKB-ARBA"/>
</dbReference>
<dbReference type="Gene3D" id="1.20.120.160">
    <property type="entry name" value="HPT domain"/>
    <property type="match status" value="1"/>
</dbReference>
<gene>
    <name evidence="3" type="ORF">HG66A1_20920</name>
</gene>
<dbReference type="Pfam" id="PF01627">
    <property type="entry name" value="Hpt"/>
    <property type="match status" value="1"/>
</dbReference>
<evidence type="ECO:0000313" key="3">
    <source>
        <dbReference type="EMBL" id="QDT20306.1"/>
    </source>
</evidence>
<dbReference type="RefSeq" id="WP_145182935.1">
    <property type="nucleotide sequence ID" value="NZ_CP036266.1"/>
</dbReference>
<dbReference type="GO" id="GO:0000160">
    <property type="term" value="P:phosphorelay signal transduction system"/>
    <property type="evidence" value="ECO:0007669"/>
    <property type="project" value="InterPro"/>
</dbReference>
<evidence type="ECO:0000259" key="2">
    <source>
        <dbReference type="PROSITE" id="PS50894"/>
    </source>
</evidence>
<name>A0A517PLQ8_9PLAN</name>
<dbReference type="Proteomes" id="UP000320421">
    <property type="component" value="Chromosome"/>
</dbReference>
<dbReference type="InterPro" id="IPR008207">
    <property type="entry name" value="Sig_transdc_His_kin_Hpt_dom"/>
</dbReference>
<evidence type="ECO:0000313" key="4">
    <source>
        <dbReference type="Proteomes" id="UP000320421"/>
    </source>
</evidence>
<feature type="modified residue" description="Phosphohistidine" evidence="1">
    <location>
        <position position="55"/>
    </location>
</feature>
<keyword evidence="4" id="KW-1185">Reference proteome</keyword>
<dbReference type="EMBL" id="CP036266">
    <property type="protein sequence ID" value="QDT20306.1"/>
    <property type="molecule type" value="Genomic_DNA"/>
</dbReference>
<dbReference type="InterPro" id="IPR036641">
    <property type="entry name" value="HPT_dom_sf"/>
</dbReference>
<organism evidence="3 4">
    <name type="scientific">Gimesia chilikensis</name>
    <dbReference type="NCBI Taxonomy" id="2605989"/>
    <lineage>
        <taxon>Bacteria</taxon>
        <taxon>Pseudomonadati</taxon>
        <taxon>Planctomycetota</taxon>
        <taxon>Planctomycetia</taxon>
        <taxon>Planctomycetales</taxon>
        <taxon>Planctomycetaceae</taxon>
        <taxon>Gimesia</taxon>
    </lineage>
</organism>
<sequence length="104" mass="11590">MLDALENAPVRSAFCDDDDFQELIEMFIDGIAEKQQVLNQASITDQREEIQVLAHQLKGSGAGYGFDELSRIAAELEQACKTGDPVMIVQHKELLSHYLGRIVL</sequence>
<proteinExistence type="predicted"/>
<dbReference type="OrthoDB" id="9814716at2"/>